<dbReference type="InterPro" id="IPR036761">
    <property type="entry name" value="TTHA0802/YceI-like_sf"/>
</dbReference>
<accession>A0A5B8LHP0</accession>
<feature type="signal peptide" evidence="1">
    <location>
        <begin position="1"/>
        <end position="22"/>
    </location>
</feature>
<feature type="domain" description="Lipid/polyisoprenoid-binding YceI-like" evidence="2">
    <location>
        <begin position="43"/>
        <end position="207"/>
    </location>
</feature>
<proteinExistence type="predicted"/>
<dbReference type="SMART" id="SM00867">
    <property type="entry name" value="YceI"/>
    <property type="match status" value="1"/>
</dbReference>
<reference evidence="3 4" key="1">
    <citation type="submission" date="2019-07" db="EMBL/GenBank/DDBJ databases">
        <title>Full genome sequence of Sphingomonas sp. 4R-6-7(HKS19).</title>
        <authorList>
            <person name="Im W.-T."/>
        </authorList>
    </citation>
    <scope>NUCLEOTIDE SEQUENCE [LARGE SCALE GENOMIC DNA]</scope>
    <source>
        <strain evidence="3 4">HKS19</strain>
    </source>
</reference>
<keyword evidence="1" id="KW-0732">Signal</keyword>
<protein>
    <submittedName>
        <fullName evidence="3">Polyisoprenoid-binding protein</fullName>
    </submittedName>
</protein>
<dbReference type="SUPFAM" id="SSF101874">
    <property type="entry name" value="YceI-like"/>
    <property type="match status" value="1"/>
</dbReference>
<sequence>MMRRLAPLAFLTAAALAAPVVAQMTMPTEAPGRLDPKRVVAGTYKFDPDHTQIVFTVNRLGFTEFNGMFANPTGTVTLDSKNPAAAKVEATIPIAKVRTTSPELDMALQKADFFDAAQFPTATFVSTKVSVAGTTATITGNLTLHGVTKPVTLKARFIGAGNEFWGDKKLAFGFAATTTIMRSQFGLTNSIPLVSDKVDLVINAGMEAQ</sequence>
<evidence type="ECO:0000256" key="1">
    <source>
        <dbReference type="SAM" id="SignalP"/>
    </source>
</evidence>
<evidence type="ECO:0000313" key="4">
    <source>
        <dbReference type="Proteomes" id="UP000315673"/>
    </source>
</evidence>
<evidence type="ECO:0000259" key="2">
    <source>
        <dbReference type="SMART" id="SM00867"/>
    </source>
</evidence>
<evidence type="ECO:0000313" key="3">
    <source>
        <dbReference type="EMBL" id="QDZ07376.1"/>
    </source>
</evidence>
<dbReference type="OrthoDB" id="9811006at2"/>
<dbReference type="EMBL" id="CP042306">
    <property type="protein sequence ID" value="QDZ07376.1"/>
    <property type="molecule type" value="Genomic_DNA"/>
</dbReference>
<name>A0A5B8LHP0_9SPHN</name>
<feature type="chain" id="PRO_5022872929" evidence="1">
    <location>
        <begin position="23"/>
        <end position="209"/>
    </location>
</feature>
<dbReference type="PANTHER" id="PTHR34406:SF1">
    <property type="entry name" value="PROTEIN YCEI"/>
    <property type="match status" value="1"/>
</dbReference>
<keyword evidence="4" id="KW-1185">Reference proteome</keyword>
<dbReference type="PANTHER" id="PTHR34406">
    <property type="entry name" value="PROTEIN YCEI"/>
    <property type="match status" value="1"/>
</dbReference>
<dbReference type="KEGG" id="spai:FPZ24_07705"/>
<dbReference type="AlphaFoldDB" id="A0A5B8LHP0"/>
<dbReference type="Pfam" id="PF04264">
    <property type="entry name" value="YceI"/>
    <property type="match status" value="1"/>
</dbReference>
<dbReference type="Proteomes" id="UP000315673">
    <property type="component" value="Chromosome"/>
</dbReference>
<dbReference type="RefSeq" id="WP_146570756.1">
    <property type="nucleotide sequence ID" value="NZ_CP042306.1"/>
</dbReference>
<dbReference type="Gene3D" id="2.40.128.110">
    <property type="entry name" value="Lipid/polyisoprenoid-binding, YceI-like"/>
    <property type="match status" value="1"/>
</dbReference>
<gene>
    <name evidence="3" type="ORF">FPZ24_07705</name>
</gene>
<dbReference type="InterPro" id="IPR007372">
    <property type="entry name" value="Lipid/polyisoprenoid-bd_YceI"/>
</dbReference>
<organism evidence="3 4">
    <name type="scientific">Sphingomonas panacisoli</name>
    <dbReference type="NCBI Taxonomy" id="1813879"/>
    <lineage>
        <taxon>Bacteria</taxon>
        <taxon>Pseudomonadati</taxon>
        <taxon>Pseudomonadota</taxon>
        <taxon>Alphaproteobacteria</taxon>
        <taxon>Sphingomonadales</taxon>
        <taxon>Sphingomonadaceae</taxon>
        <taxon>Sphingomonas</taxon>
    </lineage>
</organism>